<keyword evidence="3" id="KW-1185">Reference proteome</keyword>
<dbReference type="OrthoDB" id="2975793at2759"/>
<organism evidence="2 3">
    <name type="scientific">Eutypa lata (strain UCR-EL1)</name>
    <name type="common">Grapevine dieback disease fungus</name>
    <name type="synonym">Eutypa armeniacae</name>
    <dbReference type="NCBI Taxonomy" id="1287681"/>
    <lineage>
        <taxon>Eukaryota</taxon>
        <taxon>Fungi</taxon>
        <taxon>Dikarya</taxon>
        <taxon>Ascomycota</taxon>
        <taxon>Pezizomycotina</taxon>
        <taxon>Sordariomycetes</taxon>
        <taxon>Xylariomycetidae</taxon>
        <taxon>Xylariales</taxon>
        <taxon>Diatrypaceae</taxon>
        <taxon>Eutypa</taxon>
    </lineage>
</organism>
<sequence>MPKLVWDPETNEPSDNLPRYRTRDTFNPQVSLPFSVTKTTPIYDIELEGHLPPYPLLQFWTLVVYYDLGHIDVLNGEGALFDEQGEICGFAVLDGYEENPFFMNNEEPYECLVLSETEKMWMEKKWRGADAVTRELGSHELGGVYDRENEDWIFYNVMLVQRDRDIVTRCGLGVIYQKAIGQSFEPGPCWNEVFLA</sequence>
<protein>
    <submittedName>
        <fullName evidence="2">Uncharacterized protein</fullName>
    </submittedName>
</protein>
<evidence type="ECO:0000313" key="2">
    <source>
        <dbReference type="EMBL" id="EMR67185.1"/>
    </source>
</evidence>
<evidence type="ECO:0000313" key="3">
    <source>
        <dbReference type="Proteomes" id="UP000012174"/>
    </source>
</evidence>
<feature type="region of interest" description="Disordered" evidence="1">
    <location>
        <begin position="1"/>
        <end position="22"/>
    </location>
</feature>
<reference evidence="3" key="1">
    <citation type="journal article" date="2013" name="Genome Announc.">
        <title>Draft genome sequence of the grapevine dieback fungus Eutypa lata UCR-EL1.</title>
        <authorList>
            <person name="Blanco-Ulate B."/>
            <person name="Rolshausen P.E."/>
            <person name="Cantu D."/>
        </authorList>
    </citation>
    <scope>NUCLEOTIDE SEQUENCE [LARGE SCALE GENOMIC DNA]</scope>
    <source>
        <strain evidence="3">UCR-EL1</strain>
    </source>
</reference>
<dbReference type="Proteomes" id="UP000012174">
    <property type="component" value="Unassembled WGS sequence"/>
</dbReference>
<gene>
    <name evidence="2" type="ORF">UCREL1_5822</name>
</gene>
<dbReference type="EMBL" id="KB706494">
    <property type="protein sequence ID" value="EMR67185.1"/>
    <property type="molecule type" value="Genomic_DNA"/>
</dbReference>
<dbReference type="OMA" id="HIMILEW"/>
<dbReference type="KEGG" id="ela:UCREL1_5822"/>
<dbReference type="HOGENOM" id="CLU_1555721_0_0_1"/>
<accession>M7TKF3</accession>
<dbReference type="AlphaFoldDB" id="M7TKF3"/>
<proteinExistence type="predicted"/>
<dbReference type="eggNOG" id="ENOG502TETX">
    <property type="taxonomic scope" value="Eukaryota"/>
</dbReference>
<name>M7TKF3_EUTLA</name>
<evidence type="ECO:0000256" key="1">
    <source>
        <dbReference type="SAM" id="MobiDB-lite"/>
    </source>
</evidence>